<dbReference type="PANTHER" id="PTHR32226:SF2">
    <property type="entry name" value="TELO2-INTERACTING PROTEIN 2"/>
    <property type="match status" value="1"/>
</dbReference>
<comment type="caution">
    <text evidence="2">The sequence shown here is derived from an EMBL/GenBank/DDBJ whole genome shotgun (WGS) entry which is preliminary data.</text>
</comment>
<name>A0A9W8KY31_9FUNG</name>
<accession>A0A9W8KY31</accession>
<sequence>MANGTNYVDFYNSLWDVISWPLQQSKMDSKEISSQMSLFDSIISSSKNKEDVTISRQQWIESLAVASSLVDAGFIWTTADLQRQARKWISTIEAHLNLDPDNLKIDGDIFRSICVLRVRPYFANSIDSVGQNIISQEKQEYVLVGSDSSNQLMKNTYNSKFGQDNSKWRKHPQCIAAFSWAFDRLCDDDIVEQIAYILPVVVALMDDYECHAKLWGLRLALKLLRRGGQQGFMRKSGIANVIDKSVRECLLYRSDSGKEFAVDLLSCAFEAAIESARILYSDPQNANYSDGWWFITEKVIANDVYVADNIAASSILCKQVTLLCQPLGVAIARYLRPLVGMLCQGLHSPVYLSQSICDLHLVIVQQIQVLMDTCSQRIHVYVQEIIAALAYSWASTQNKNAGNIKNIGELQDRIISIVHRFQKICPETTQASIKRLHQTRPSIFAQ</sequence>
<dbReference type="GO" id="GO:0005634">
    <property type="term" value="C:nucleus"/>
    <property type="evidence" value="ECO:0007669"/>
    <property type="project" value="TreeGrafter"/>
</dbReference>
<dbReference type="OrthoDB" id="6417021at2759"/>
<evidence type="ECO:0000256" key="1">
    <source>
        <dbReference type="ARBA" id="ARBA00034736"/>
    </source>
</evidence>
<reference evidence="2" key="1">
    <citation type="submission" date="2022-07" db="EMBL/GenBank/DDBJ databases">
        <title>Phylogenomic reconstructions and comparative analyses of Kickxellomycotina fungi.</title>
        <authorList>
            <person name="Reynolds N.K."/>
            <person name="Stajich J.E."/>
            <person name="Barry K."/>
            <person name="Grigoriev I.V."/>
            <person name="Crous P."/>
            <person name="Smith M.E."/>
        </authorList>
    </citation>
    <scope>NUCLEOTIDE SEQUENCE</scope>
    <source>
        <strain evidence="2">NRRL 3115</strain>
    </source>
</reference>
<dbReference type="Pfam" id="PF10521">
    <property type="entry name" value="Tti2"/>
    <property type="match status" value="1"/>
</dbReference>
<evidence type="ECO:0000313" key="3">
    <source>
        <dbReference type="Proteomes" id="UP001151518"/>
    </source>
</evidence>
<gene>
    <name evidence="2" type="ORF">GGI25_003470</name>
</gene>
<organism evidence="2 3">
    <name type="scientific">Coemansia spiralis</name>
    <dbReference type="NCBI Taxonomy" id="417178"/>
    <lineage>
        <taxon>Eukaryota</taxon>
        <taxon>Fungi</taxon>
        <taxon>Fungi incertae sedis</taxon>
        <taxon>Zoopagomycota</taxon>
        <taxon>Kickxellomycotina</taxon>
        <taxon>Kickxellomycetes</taxon>
        <taxon>Kickxellales</taxon>
        <taxon>Kickxellaceae</taxon>
        <taxon>Coemansia</taxon>
    </lineage>
</organism>
<proteinExistence type="inferred from homology"/>
<dbReference type="GO" id="GO:0005829">
    <property type="term" value="C:cytosol"/>
    <property type="evidence" value="ECO:0007669"/>
    <property type="project" value="TreeGrafter"/>
</dbReference>
<dbReference type="AlphaFoldDB" id="A0A9W8KY31"/>
<evidence type="ECO:0000313" key="2">
    <source>
        <dbReference type="EMBL" id="KAJ2676718.1"/>
    </source>
</evidence>
<comment type="similarity">
    <text evidence="1">Belongs to the TTI2 family.</text>
</comment>
<dbReference type="Proteomes" id="UP001151518">
    <property type="component" value="Unassembled WGS sequence"/>
</dbReference>
<protein>
    <submittedName>
        <fullName evidence="2">Uncharacterized protein</fullName>
    </submittedName>
</protein>
<dbReference type="InterPro" id="IPR018870">
    <property type="entry name" value="Tti2"/>
</dbReference>
<dbReference type="GO" id="GO:0110078">
    <property type="term" value="C:TTT Hsp90 cochaperone complex"/>
    <property type="evidence" value="ECO:0007669"/>
    <property type="project" value="InterPro"/>
</dbReference>
<dbReference type="EMBL" id="JANBTW010000038">
    <property type="protein sequence ID" value="KAJ2676718.1"/>
    <property type="molecule type" value="Genomic_DNA"/>
</dbReference>
<dbReference type="PANTHER" id="PTHR32226">
    <property type="entry name" value="TELO2-INTERACTING PROTEIN 2"/>
    <property type="match status" value="1"/>
</dbReference>